<evidence type="ECO:0000313" key="3">
    <source>
        <dbReference type="Proteomes" id="UP001177003"/>
    </source>
</evidence>
<sequence length="162" mass="19118">MLRKLYDEEDIKEEEEIEEDEEKDFGPIYDTDGEGEFVERINLVTGEEIVEHSNPFYATEGEDDQEEIEEEINFVVGNKIVETIVKEIDFFVTNKIVEEKVEESEVVEKVLDHEDVVVVKKDDDTRLITNHLCKNLEKVGKPCYWNMLFINPQVQTMIYYFI</sequence>
<organism evidence="2 3">
    <name type="scientific">Lactuca saligna</name>
    <name type="common">Willowleaf lettuce</name>
    <dbReference type="NCBI Taxonomy" id="75948"/>
    <lineage>
        <taxon>Eukaryota</taxon>
        <taxon>Viridiplantae</taxon>
        <taxon>Streptophyta</taxon>
        <taxon>Embryophyta</taxon>
        <taxon>Tracheophyta</taxon>
        <taxon>Spermatophyta</taxon>
        <taxon>Magnoliopsida</taxon>
        <taxon>eudicotyledons</taxon>
        <taxon>Gunneridae</taxon>
        <taxon>Pentapetalae</taxon>
        <taxon>asterids</taxon>
        <taxon>campanulids</taxon>
        <taxon>Asterales</taxon>
        <taxon>Asteraceae</taxon>
        <taxon>Cichorioideae</taxon>
        <taxon>Cichorieae</taxon>
        <taxon>Lactucinae</taxon>
        <taxon>Lactuca</taxon>
    </lineage>
</organism>
<feature type="region of interest" description="Disordered" evidence="1">
    <location>
        <begin position="1"/>
        <end position="31"/>
    </location>
</feature>
<evidence type="ECO:0000313" key="2">
    <source>
        <dbReference type="EMBL" id="CAI9297522.1"/>
    </source>
</evidence>
<protein>
    <submittedName>
        <fullName evidence="2">Uncharacterized protein</fullName>
    </submittedName>
</protein>
<evidence type="ECO:0000256" key="1">
    <source>
        <dbReference type="SAM" id="MobiDB-lite"/>
    </source>
</evidence>
<dbReference type="EMBL" id="OX465084">
    <property type="protein sequence ID" value="CAI9297522.1"/>
    <property type="molecule type" value="Genomic_DNA"/>
</dbReference>
<reference evidence="2" key="1">
    <citation type="submission" date="2023-04" db="EMBL/GenBank/DDBJ databases">
        <authorList>
            <person name="Vijverberg K."/>
            <person name="Xiong W."/>
            <person name="Schranz E."/>
        </authorList>
    </citation>
    <scope>NUCLEOTIDE SEQUENCE</scope>
</reference>
<proteinExistence type="predicted"/>
<dbReference type="AlphaFoldDB" id="A0AA36EJ29"/>
<keyword evidence="3" id="KW-1185">Reference proteome</keyword>
<accession>A0AA36EJ29</accession>
<gene>
    <name evidence="2" type="ORF">LSALG_LOCUS36332</name>
</gene>
<name>A0AA36EJ29_LACSI</name>
<dbReference type="Proteomes" id="UP001177003">
    <property type="component" value="Chromosome 8"/>
</dbReference>
<feature type="compositionally biased region" description="Acidic residues" evidence="1">
    <location>
        <begin position="7"/>
        <end position="23"/>
    </location>
</feature>